<evidence type="ECO:0000313" key="3">
    <source>
        <dbReference type="Proteomes" id="UP001499987"/>
    </source>
</evidence>
<evidence type="ECO:0000313" key="2">
    <source>
        <dbReference type="EMBL" id="GAA1118732.1"/>
    </source>
</evidence>
<feature type="domain" description="FAD-binding FR-type" evidence="1">
    <location>
        <begin position="15"/>
        <end position="117"/>
    </location>
</feature>
<evidence type="ECO:0000259" key="1">
    <source>
        <dbReference type="PROSITE" id="PS51384"/>
    </source>
</evidence>
<dbReference type="Gene3D" id="2.40.30.10">
    <property type="entry name" value="Translation factors"/>
    <property type="match status" value="1"/>
</dbReference>
<dbReference type="CDD" id="cd06193">
    <property type="entry name" value="siderophore_interacting"/>
    <property type="match status" value="1"/>
</dbReference>
<dbReference type="Pfam" id="PF04954">
    <property type="entry name" value="SIP"/>
    <property type="match status" value="1"/>
</dbReference>
<dbReference type="Pfam" id="PF08021">
    <property type="entry name" value="FAD_binding_9"/>
    <property type="match status" value="1"/>
</dbReference>
<accession>A0ABN1U7A2</accession>
<dbReference type="Proteomes" id="UP001499987">
    <property type="component" value="Unassembled WGS sequence"/>
</dbReference>
<dbReference type="PANTHER" id="PTHR30157">
    <property type="entry name" value="FERRIC REDUCTASE, NADPH-DEPENDENT"/>
    <property type="match status" value="1"/>
</dbReference>
<dbReference type="PROSITE" id="PS51384">
    <property type="entry name" value="FAD_FR"/>
    <property type="match status" value="1"/>
</dbReference>
<dbReference type="InterPro" id="IPR017927">
    <property type="entry name" value="FAD-bd_FR_type"/>
</dbReference>
<comment type="caution">
    <text evidence="2">The sequence shown here is derived from an EMBL/GenBank/DDBJ whole genome shotgun (WGS) entry which is preliminary data.</text>
</comment>
<dbReference type="SUPFAM" id="SSF63380">
    <property type="entry name" value="Riboflavin synthase domain-like"/>
    <property type="match status" value="1"/>
</dbReference>
<proteinExistence type="predicted"/>
<dbReference type="InterPro" id="IPR039261">
    <property type="entry name" value="FNR_nucleotide-bd"/>
</dbReference>
<protein>
    <submittedName>
        <fullName evidence="2">Siderophore-interacting protein</fullName>
    </submittedName>
</protein>
<keyword evidence="3" id="KW-1185">Reference proteome</keyword>
<dbReference type="EMBL" id="BAAALD010000110">
    <property type="protein sequence ID" value="GAA1118732.1"/>
    <property type="molecule type" value="Genomic_DNA"/>
</dbReference>
<dbReference type="Gene3D" id="3.40.50.80">
    <property type="entry name" value="Nucleotide-binding domain of ferredoxin-NADP reductase (FNR) module"/>
    <property type="match status" value="1"/>
</dbReference>
<organism evidence="2 3">
    <name type="scientific">Kitasatospora arboriphila</name>
    <dbReference type="NCBI Taxonomy" id="258052"/>
    <lineage>
        <taxon>Bacteria</taxon>
        <taxon>Bacillati</taxon>
        <taxon>Actinomycetota</taxon>
        <taxon>Actinomycetes</taxon>
        <taxon>Kitasatosporales</taxon>
        <taxon>Streptomycetaceae</taxon>
        <taxon>Kitasatospora</taxon>
    </lineage>
</organism>
<name>A0ABN1U7A2_9ACTN</name>
<dbReference type="InterPro" id="IPR007037">
    <property type="entry name" value="SIP_rossman_dom"/>
</dbReference>
<gene>
    <name evidence="2" type="ORF">GCM10009663_68360</name>
</gene>
<dbReference type="InterPro" id="IPR017938">
    <property type="entry name" value="Riboflavin_synthase-like_b-brl"/>
</dbReference>
<dbReference type="PANTHER" id="PTHR30157:SF0">
    <property type="entry name" value="NADPH-DEPENDENT FERRIC-CHELATE REDUCTASE"/>
    <property type="match status" value="1"/>
</dbReference>
<dbReference type="InterPro" id="IPR039374">
    <property type="entry name" value="SIP_fam"/>
</dbReference>
<sequence length="240" mass="26361">MGHGWEGVVLKLMRGKDFEFTVTAVEEVTDHYRRVRFTDGGMLAATGVHPTMWVRIWFDDAGRPHQRAYTLVDPDAAGGTFSLEFALHDGCASDWARKAAPGDTVQATVQGSAFTAPDPLPRQLFVVGDSASVPAVNSLLTALPEVPATVWLESRHDSDEDLPLRADPERHTVRRLPRRDAGAHLVAEVREALPALLTDPAGAYVWIACDTATTRALTQFARKDLALPKQRVNALGYWRP</sequence>
<dbReference type="InterPro" id="IPR013113">
    <property type="entry name" value="SIP_FAD-bd"/>
</dbReference>
<reference evidence="2 3" key="1">
    <citation type="journal article" date="2019" name="Int. J. Syst. Evol. Microbiol.">
        <title>The Global Catalogue of Microorganisms (GCM) 10K type strain sequencing project: providing services to taxonomists for standard genome sequencing and annotation.</title>
        <authorList>
            <consortium name="The Broad Institute Genomics Platform"/>
            <consortium name="The Broad Institute Genome Sequencing Center for Infectious Disease"/>
            <person name="Wu L."/>
            <person name="Ma J."/>
        </authorList>
    </citation>
    <scope>NUCLEOTIDE SEQUENCE [LARGE SCALE GENOMIC DNA]</scope>
    <source>
        <strain evidence="2 3">JCM 13002</strain>
    </source>
</reference>
<dbReference type="RefSeq" id="WP_344627613.1">
    <property type="nucleotide sequence ID" value="NZ_BAAALD010000110.1"/>
</dbReference>